<dbReference type="EMBL" id="JAIWYP010000007">
    <property type="protein sequence ID" value="KAH3798441.1"/>
    <property type="molecule type" value="Genomic_DNA"/>
</dbReference>
<dbReference type="AlphaFoldDB" id="A0A9D4J3I8"/>
<sequence>MHWLTTITEEAIWFLGNGEEVATLRIPGMSISGATTYQKRQDCKNRSEALGRLSSGMCAIARQDGATLEIEIKCNIFNLVE</sequence>
<evidence type="ECO:0000313" key="1">
    <source>
        <dbReference type="EMBL" id="KAH3798441.1"/>
    </source>
</evidence>
<keyword evidence="2" id="KW-1185">Reference proteome</keyword>
<proteinExistence type="predicted"/>
<reference evidence="1" key="2">
    <citation type="submission" date="2020-11" db="EMBL/GenBank/DDBJ databases">
        <authorList>
            <person name="McCartney M.A."/>
            <person name="Auch B."/>
            <person name="Kono T."/>
            <person name="Mallez S."/>
            <person name="Becker A."/>
            <person name="Gohl D.M."/>
            <person name="Silverstein K.A.T."/>
            <person name="Koren S."/>
            <person name="Bechman K.B."/>
            <person name="Herman A."/>
            <person name="Abrahante J.E."/>
            <person name="Garbe J."/>
        </authorList>
    </citation>
    <scope>NUCLEOTIDE SEQUENCE</scope>
    <source>
        <strain evidence="1">Duluth1</strain>
        <tissue evidence="1">Whole animal</tissue>
    </source>
</reference>
<gene>
    <name evidence="1" type="ORF">DPMN_152040</name>
</gene>
<accession>A0A9D4J3I8</accession>
<reference evidence="1" key="1">
    <citation type="journal article" date="2019" name="bioRxiv">
        <title>The Genome of the Zebra Mussel, Dreissena polymorpha: A Resource for Invasive Species Research.</title>
        <authorList>
            <person name="McCartney M.A."/>
            <person name="Auch B."/>
            <person name="Kono T."/>
            <person name="Mallez S."/>
            <person name="Zhang Y."/>
            <person name="Obille A."/>
            <person name="Becker A."/>
            <person name="Abrahante J.E."/>
            <person name="Garbe J."/>
            <person name="Badalamenti J.P."/>
            <person name="Herman A."/>
            <person name="Mangelson H."/>
            <person name="Liachko I."/>
            <person name="Sullivan S."/>
            <person name="Sone E.D."/>
            <person name="Koren S."/>
            <person name="Silverstein K.A.T."/>
            <person name="Beckman K.B."/>
            <person name="Gohl D.M."/>
        </authorList>
    </citation>
    <scope>NUCLEOTIDE SEQUENCE</scope>
    <source>
        <strain evidence="1">Duluth1</strain>
        <tissue evidence="1">Whole animal</tissue>
    </source>
</reference>
<protein>
    <submittedName>
        <fullName evidence="1">Uncharacterized protein</fullName>
    </submittedName>
</protein>
<evidence type="ECO:0000313" key="2">
    <source>
        <dbReference type="Proteomes" id="UP000828390"/>
    </source>
</evidence>
<comment type="caution">
    <text evidence="1">The sequence shown here is derived from an EMBL/GenBank/DDBJ whole genome shotgun (WGS) entry which is preliminary data.</text>
</comment>
<name>A0A9D4J3I8_DREPO</name>
<organism evidence="1 2">
    <name type="scientific">Dreissena polymorpha</name>
    <name type="common">Zebra mussel</name>
    <name type="synonym">Mytilus polymorpha</name>
    <dbReference type="NCBI Taxonomy" id="45954"/>
    <lineage>
        <taxon>Eukaryota</taxon>
        <taxon>Metazoa</taxon>
        <taxon>Spiralia</taxon>
        <taxon>Lophotrochozoa</taxon>
        <taxon>Mollusca</taxon>
        <taxon>Bivalvia</taxon>
        <taxon>Autobranchia</taxon>
        <taxon>Heteroconchia</taxon>
        <taxon>Euheterodonta</taxon>
        <taxon>Imparidentia</taxon>
        <taxon>Neoheterodontei</taxon>
        <taxon>Myida</taxon>
        <taxon>Dreissenoidea</taxon>
        <taxon>Dreissenidae</taxon>
        <taxon>Dreissena</taxon>
    </lineage>
</organism>
<dbReference type="Proteomes" id="UP000828390">
    <property type="component" value="Unassembled WGS sequence"/>
</dbReference>